<accession>A0A7X0MN57</accession>
<reference evidence="2 3" key="2">
    <citation type="submission" date="2020-08" db="EMBL/GenBank/DDBJ databases">
        <authorList>
            <person name="Partida-Martinez L."/>
            <person name="Huntemann M."/>
            <person name="Clum A."/>
            <person name="Wang J."/>
            <person name="Palaniappan K."/>
            <person name="Ritter S."/>
            <person name="Chen I.-M."/>
            <person name="Stamatis D."/>
            <person name="Reddy T."/>
            <person name="O'Malley R."/>
            <person name="Daum C."/>
            <person name="Shapiro N."/>
            <person name="Ivanova N."/>
            <person name="Kyrpides N."/>
            <person name="Woyke T."/>
        </authorList>
    </citation>
    <scope>NUCLEOTIDE SEQUENCE [LARGE SCALE GENOMIC DNA]</scope>
    <source>
        <strain evidence="2 3">AS3.13</strain>
    </source>
</reference>
<feature type="region of interest" description="Disordered" evidence="1">
    <location>
        <begin position="166"/>
        <end position="187"/>
    </location>
</feature>
<organism evidence="2 3">
    <name type="scientific">Sphingomonas endophytica</name>
    <dbReference type="NCBI Taxonomy" id="869719"/>
    <lineage>
        <taxon>Bacteria</taxon>
        <taxon>Pseudomonadati</taxon>
        <taxon>Pseudomonadota</taxon>
        <taxon>Alphaproteobacteria</taxon>
        <taxon>Sphingomonadales</taxon>
        <taxon>Sphingomonadaceae</taxon>
        <taxon>Sphingomonas</taxon>
    </lineage>
</organism>
<sequence length="187" mass="20185">MELLSSLAGFIDNEGLAEAFAIKPDDPAKIRRPLLDGIARSREQFAERAAGALKGGSRWWQLQNGIVAFTVKLAGSTFALSGSPTNHIPEALFEAFLDKLEQIVDAGALDDALKAAQAERARAQAAGAGANRRRARSSGERHPSNDREDWDSLTWAQRQKVNALFRDGCNPDGTTIAEVGYKPDAPL</sequence>
<dbReference type="RefSeq" id="WP_184505221.1">
    <property type="nucleotide sequence ID" value="NZ_JACHBT010000008.1"/>
</dbReference>
<proteinExistence type="predicted"/>
<evidence type="ECO:0000313" key="2">
    <source>
        <dbReference type="EMBL" id="MBB6504766.1"/>
    </source>
</evidence>
<feature type="region of interest" description="Disordered" evidence="1">
    <location>
        <begin position="124"/>
        <end position="153"/>
    </location>
</feature>
<reference evidence="2 3" key="1">
    <citation type="submission" date="2020-08" db="EMBL/GenBank/DDBJ databases">
        <title>The Agave Microbiome: Exploring the role of microbial communities in plant adaptations to desert environments.</title>
        <authorList>
            <person name="Partida-Martinez L.P."/>
        </authorList>
    </citation>
    <scope>NUCLEOTIDE SEQUENCE [LARGE SCALE GENOMIC DNA]</scope>
    <source>
        <strain evidence="2 3">AS3.13</strain>
    </source>
</reference>
<comment type="caution">
    <text evidence="2">The sequence shown here is derived from an EMBL/GenBank/DDBJ whole genome shotgun (WGS) entry which is preliminary data.</text>
</comment>
<name>A0A7X0MN57_9SPHN</name>
<feature type="compositionally biased region" description="Basic and acidic residues" evidence="1">
    <location>
        <begin position="137"/>
        <end position="147"/>
    </location>
</feature>
<evidence type="ECO:0000256" key="1">
    <source>
        <dbReference type="SAM" id="MobiDB-lite"/>
    </source>
</evidence>
<dbReference type="Proteomes" id="UP000522313">
    <property type="component" value="Unassembled WGS sequence"/>
</dbReference>
<gene>
    <name evidence="2" type="ORF">F4693_001743</name>
</gene>
<dbReference type="EMBL" id="JACHBT010000008">
    <property type="protein sequence ID" value="MBB6504766.1"/>
    <property type="molecule type" value="Genomic_DNA"/>
</dbReference>
<protein>
    <submittedName>
        <fullName evidence="2">Uncharacterized protein</fullName>
    </submittedName>
</protein>
<evidence type="ECO:0000313" key="3">
    <source>
        <dbReference type="Proteomes" id="UP000522313"/>
    </source>
</evidence>
<dbReference type="AlphaFoldDB" id="A0A7X0MN57"/>